<evidence type="ECO:0000256" key="1">
    <source>
        <dbReference type="ARBA" id="ARBA00022857"/>
    </source>
</evidence>
<keyword evidence="4" id="KW-1185">Reference proteome</keyword>
<dbReference type="AlphaFoldDB" id="A0A7T8JUS5"/>
<dbReference type="EMBL" id="CP045906">
    <property type="protein sequence ID" value="QQP34901.1"/>
    <property type="molecule type" value="Genomic_DNA"/>
</dbReference>
<dbReference type="PANTHER" id="PTHR43544:SF7">
    <property type="entry name" value="NADB-LER2"/>
    <property type="match status" value="1"/>
</dbReference>
<dbReference type="OrthoDB" id="5296at2759"/>
<dbReference type="SUPFAM" id="SSF51735">
    <property type="entry name" value="NAD(P)-binding Rossmann-fold domains"/>
    <property type="match status" value="1"/>
</dbReference>
<evidence type="ECO:0000313" key="3">
    <source>
        <dbReference type="EMBL" id="QQP34901.1"/>
    </source>
</evidence>
<dbReference type="InterPro" id="IPR036291">
    <property type="entry name" value="NAD(P)-bd_dom_sf"/>
</dbReference>
<name>A0A7T8JUS5_CALRO</name>
<reference evidence="4" key="1">
    <citation type="submission" date="2021-01" db="EMBL/GenBank/DDBJ databases">
        <title>Caligus Genome Assembly.</title>
        <authorList>
            <person name="Gallardo-Escarate C."/>
        </authorList>
    </citation>
    <scope>NUCLEOTIDE SEQUENCE [LARGE SCALE GENOMIC DNA]</scope>
</reference>
<accession>A0A7T8JUS5</accession>
<keyword evidence="1" id="KW-0521">NADP</keyword>
<protein>
    <submittedName>
        <fullName evidence="3">C-factor</fullName>
    </submittedName>
</protein>
<proteinExistence type="predicted"/>
<evidence type="ECO:0000313" key="4">
    <source>
        <dbReference type="Proteomes" id="UP000595437"/>
    </source>
</evidence>
<organism evidence="3 4">
    <name type="scientific">Caligus rogercresseyi</name>
    <name type="common">Sea louse</name>
    <dbReference type="NCBI Taxonomy" id="217165"/>
    <lineage>
        <taxon>Eukaryota</taxon>
        <taxon>Metazoa</taxon>
        <taxon>Ecdysozoa</taxon>
        <taxon>Arthropoda</taxon>
        <taxon>Crustacea</taxon>
        <taxon>Multicrustacea</taxon>
        <taxon>Hexanauplia</taxon>
        <taxon>Copepoda</taxon>
        <taxon>Siphonostomatoida</taxon>
        <taxon>Caligidae</taxon>
        <taxon>Caligus</taxon>
    </lineage>
</organism>
<dbReference type="Gene3D" id="3.40.50.720">
    <property type="entry name" value="NAD(P)-binding Rossmann-like Domain"/>
    <property type="match status" value="1"/>
</dbReference>
<sequence length="108" mass="11464">RQVLGNLTGAAMIEGFNVNCVAPTLLARGLLPLLKKASVSSSELGCHSATIIQMSTSMPPLGRIAWAALNMAMKNMSIDLKKDGILVMAMHPGWGQDGYGGLKCHDIR</sequence>
<dbReference type="PANTHER" id="PTHR43544">
    <property type="entry name" value="SHORT-CHAIN DEHYDROGENASE/REDUCTASE"/>
    <property type="match status" value="1"/>
</dbReference>
<evidence type="ECO:0000256" key="2">
    <source>
        <dbReference type="ARBA" id="ARBA00023002"/>
    </source>
</evidence>
<dbReference type="Proteomes" id="UP000595437">
    <property type="component" value="Chromosome 17"/>
</dbReference>
<keyword evidence="2" id="KW-0560">Oxidoreductase</keyword>
<gene>
    <name evidence="3" type="ORF">FKW44_022949</name>
</gene>
<dbReference type="GO" id="GO:0016491">
    <property type="term" value="F:oxidoreductase activity"/>
    <property type="evidence" value="ECO:0007669"/>
    <property type="project" value="UniProtKB-KW"/>
</dbReference>
<dbReference type="InterPro" id="IPR051468">
    <property type="entry name" value="Fungal_SecMetab_SDRs"/>
</dbReference>
<dbReference type="GO" id="GO:0005737">
    <property type="term" value="C:cytoplasm"/>
    <property type="evidence" value="ECO:0007669"/>
    <property type="project" value="TreeGrafter"/>
</dbReference>
<feature type="non-terminal residue" evidence="3">
    <location>
        <position position="108"/>
    </location>
</feature>